<dbReference type="AlphaFoldDB" id="A0A2G1BPM1"/>
<gene>
    <name evidence="2" type="ORF">CSC81_17660</name>
</gene>
<dbReference type="GO" id="GO:0008984">
    <property type="term" value="F:protein-glutamate methylesterase activity"/>
    <property type="evidence" value="ECO:0007669"/>
    <property type="project" value="InterPro"/>
</dbReference>
<dbReference type="Pfam" id="PF01339">
    <property type="entry name" value="CheB_methylest"/>
    <property type="match status" value="1"/>
</dbReference>
<dbReference type="SUPFAM" id="SSF52738">
    <property type="entry name" value="Methylesterase CheB, C-terminal domain"/>
    <property type="match status" value="1"/>
</dbReference>
<dbReference type="Gene3D" id="3.40.50.180">
    <property type="entry name" value="Methylesterase CheB, C-terminal domain"/>
    <property type="match status" value="1"/>
</dbReference>
<dbReference type="InterPro" id="IPR035909">
    <property type="entry name" value="CheB_C"/>
</dbReference>
<proteinExistence type="predicted"/>
<dbReference type="GO" id="GO:0006935">
    <property type="term" value="P:chemotaxis"/>
    <property type="evidence" value="ECO:0007669"/>
    <property type="project" value="InterPro"/>
</dbReference>
<accession>A0A2G1BPM1</accession>
<name>A0A2G1BPM1_9FLAO</name>
<reference evidence="2 3" key="1">
    <citation type="journal article" date="2016" name="Nat. Commun.">
        <title>Microbial interactions lead to rapid micro-scale successions on model marine particles.</title>
        <authorList>
            <person name="Datta M.S."/>
            <person name="Sliwerska E."/>
            <person name="Gore J."/>
            <person name="Polz M.F."/>
            <person name="Cordero O.X."/>
        </authorList>
    </citation>
    <scope>NUCLEOTIDE SEQUENCE [LARGE SCALE GENOMIC DNA]</scope>
    <source>
        <strain evidence="2 3">4G03</strain>
    </source>
</reference>
<dbReference type="EMBL" id="PDUU01000774">
    <property type="protein sequence ID" value="PHN95948.1"/>
    <property type="molecule type" value="Genomic_DNA"/>
</dbReference>
<dbReference type="GO" id="GO:0005737">
    <property type="term" value="C:cytoplasm"/>
    <property type="evidence" value="ECO:0007669"/>
    <property type="project" value="InterPro"/>
</dbReference>
<organism evidence="2 3">
    <name type="scientific">Tenacibaculum discolor</name>
    <dbReference type="NCBI Taxonomy" id="361581"/>
    <lineage>
        <taxon>Bacteria</taxon>
        <taxon>Pseudomonadati</taxon>
        <taxon>Bacteroidota</taxon>
        <taxon>Flavobacteriia</taxon>
        <taxon>Flavobacteriales</taxon>
        <taxon>Flavobacteriaceae</taxon>
        <taxon>Tenacibaculum</taxon>
    </lineage>
</organism>
<feature type="domain" description="CheB-type methylesterase" evidence="1">
    <location>
        <begin position="4"/>
        <end position="60"/>
    </location>
</feature>
<evidence type="ECO:0000259" key="1">
    <source>
        <dbReference type="Pfam" id="PF01339"/>
    </source>
</evidence>
<dbReference type="InterPro" id="IPR000673">
    <property type="entry name" value="Sig_transdc_resp-reg_Me-estase"/>
</dbReference>
<dbReference type="RefSeq" id="WP_099216762.1">
    <property type="nucleotide sequence ID" value="NZ_PDUU01000774.1"/>
</dbReference>
<sequence length="76" mass="8623">MGQLMAQQLSPAQKTMLVELLTRETELTVTDAVHGLTIQADTIYITPPNRNIEINDNFEIILTDRDLTTFGPKFFK</sequence>
<evidence type="ECO:0000313" key="2">
    <source>
        <dbReference type="EMBL" id="PHN95948.1"/>
    </source>
</evidence>
<dbReference type="GO" id="GO:0000156">
    <property type="term" value="F:phosphorelay response regulator activity"/>
    <property type="evidence" value="ECO:0007669"/>
    <property type="project" value="InterPro"/>
</dbReference>
<evidence type="ECO:0000313" key="3">
    <source>
        <dbReference type="Proteomes" id="UP000222163"/>
    </source>
</evidence>
<protein>
    <recommendedName>
        <fullName evidence="1">CheB-type methylesterase domain-containing protein</fullName>
    </recommendedName>
</protein>
<comment type="caution">
    <text evidence="2">The sequence shown here is derived from an EMBL/GenBank/DDBJ whole genome shotgun (WGS) entry which is preliminary data.</text>
</comment>
<dbReference type="Proteomes" id="UP000222163">
    <property type="component" value="Unassembled WGS sequence"/>
</dbReference>